<accession>A0ABD1M3S0</accession>
<sequence>MIVKSSLKSQNAVRDKSNFFCLQMRQGVSVWKCLIVNITESVLYENEKTENELICCKSQGGKKNSSKDASGMAAHSAGASLGSFILMLPQVVVNYFMTVKDQQSAVRNIALAVQRLLACFDC</sequence>
<name>A0ABD1M3S0_9FABA</name>
<proteinExistence type="predicted"/>
<dbReference type="AlphaFoldDB" id="A0ABD1M3S0"/>
<evidence type="ECO:0000313" key="2">
    <source>
        <dbReference type="Proteomes" id="UP001603857"/>
    </source>
</evidence>
<protein>
    <submittedName>
        <fullName evidence="1">Uncharacterized protein</fullName>
    </submittedName>
</protein>
<gene>
    <name evidence="1" type="ORF">Fmac_018020</name>
</gene>
<evidence type="ECO:0000313" key="1">
    <source>
        <dbReference type="EMBL" id="KAL2330439.1"/>
    </source>
</evidence>
<dbReference type="Proteomes" id="UP001603857">
    <property type="component" value="Unassembled WGS sequence"/>
</dbReference>
<keyword evidence="2" id="KW-1185">Reference proteome</keyword>
<reference evidence="1 2" key="1">
    <citation type="submission" date="2024-08" db="EMBL/GenBank/DDBJ databases">
        <title>Insights into the chromosomal genome structure of Flemingia macrophylla.</title>
        <authorList>
            <person name="Ding Y."/>
            <person name="Zhao Y."/>
            <person name="Bi W."/>
            <person name="Wu M."/>
            <person name="Zhao G."/>
            <person name="Gong Y."/>
            <person name="Li W."/>
            <person name="Zhang P."/>
        </authorList>
    </citation>
    <scope>NUCLEOTIDE SEQUENCE [LARGE SCALE GENOMIC DNA]</scope>
    <source>
        <strain evidence="1">DYQJB</strain>
        <tissue evidence="1">Leaf</tissue>
    </source>
</reference>
<dbReference type="EMBL" id="JBGMDY010000006">
    <property type="protein sequence ID" value="KAL2330439.1"/>
    <property type="molecule type" value="Genomic_DNA"/>
</dbReference>
<comment type="caution">
    <text evidence="1">The sequence shown here is derived from an EMBL/GenBank/DDBJ whole genome shotgun (WGS) entry which is preliminary data.</text>
</comment>
<organism evidence="1 2">
    <name type="scientific">Flemingia macrophylla</name>
    <dbReference type="NCBI Taxonomy" id="520843"/>
    <lineage>
        <taxon>Eukaryota</taxon>
        <taxon>Viridiplantae</taxon>
        <taxon>Streptophyta</taxon>
        <taxon>Embryophyta</taxon>
        <taxon>Tracheophyta</taxon>
        <taxon>Spermatophyta</taxon>
        <taxon>Magnoliopsida</taxon>
        <taxon>eudicotyledons</taxon>
        <taxon>Gunneridae</taxon>
        <taxon>Pentapetalae</taxon>
        <taxon>rosids</taxon>
        <taxon>fabids</taxon>
        <taxon>Fabales</taxon>
        <taxon>Fabaceae</taxon>
        <taxon>Papilionoideae</taxon>
        <taxon>50 kb inversion clade</taxon>
        <taxon>NPAAA clade</taxon>
        <taxon>indigoferoid/millettioid clade</taxon>
        <taxon>Phaseoleae</taxon>
        <taxon>Flemingia</taxon>
    </lineage>
</organism>